<protein>
    <recommendedName>
        <fullName evidence="6">Glycosyl transferase</fullName>
    </recommendedName>
</protein>
<evidence type="ECO:0000313" key="5">
    <source>
        <dbReference type="Proteomes" id="UP000178953"/>
    </source>
</evidence>
<feature type="non-terminal residue" evidence="4">
    <location>
        <position position="385"/>
    </location>
</feature>
<dbReference type="SUPFAM" id="SSF53448">
    <property type="entry name" value="Nucleotide-diphospho-sugar transferases"/>
    <property type="match status" value="1"/>
</dbReference>
<dbReference type="Pfam" id="PF00535">
    <property type="entry name" value="Glycos_transf_2"/>
    <property type="match status" value="1"/>
</dbReference>
<evidence type="ECO:0000259" key="2">
    <source>
        <dbReference type="Pfam" id="PF00535"/>
    </source>
</evidence>
<gene>
    <name evidence="4" type="ORF">BEL07_22495</name>
</gene>
<dbReference type="InterPro" id="IPR050834">
    <property type="entry name" value="Glycosyltransf_2"/>
</dbReference>
<evidence type="ECO:0000313" key="4">
    <source>
        <dbReference type="EMBL" id="OFJ51520.1"/>
    </source>
</evidence>
<accession>A0A1E8Q0F2</accession>
<evidence type="ECO:0000259" key="3">
    <source>
        <dbReference type="Pfam" id="PF02709"/>
    </source>
</evidence>
<dbReference type="AlphaFoldDB" id="A0A1E8Q0F2"/>
<dbReference type="Pfam" id="PF02709">
    <property type="entry name" value="Glyco_transf_7C"/>
    <property type="match status" value="1"/>
</dbReference>
<comment type="caution">
    <text evidence="4">The sequence shown here is derived from an EMBL/GenBank/DDBJ whole genome shotgun (WGS) entry which is preliminary data.</text>
</comment>
<keyword evidence="5" id="KW-1185">Reference proteome</keyword>
<keyword evidence="1" id="KW-0808">Transferase</keyword>
<dbReference type="PANTHER" id="PTHR43685">
    <property type="entry name" value="GLYCOSYLTRANSFERASE"/>
    <property type="match status" value="1"/>
</dbReference>
<dbReference type="InterPro" id="IPR029044">
    <property type="entry name" value="Nucleotide-diphossugar_trans"/>
</dbReference>
<sequence>MAPVTFALTDGRAVVPGNRWDLLAEREVAPARVAVVIAHYQQQRQLDLVLAALALQDHARGLLEVVVADDGSAVPPRVAPSDLPVTVVRQDDFGFRAAAVRNLGAAHTDADVLCFLDADTVPEPSYVRRVSRLTNVLPDAVTVGRRRHADLSGWTPADLPGWWAGTSAPTELTEPRWLRDAYARSGDLRHVDRGSYRFVISSVLCCGRELFDDVGGFDESFVGYGGEDWEFAHRAVVNGAVLHHARDAVAWHDGPDWGERDVAERAAAKNREAAAVARLVCDPAARRSGLRYAVPAVAVEVDTTGHGLGSLITTVGGFLGEDVGVWLTGAGADALHPHLGEDGRIHLGPVPDRVRRRCQATATVRGRAVLSRAAVADLLARAAEP</sequence>
<feature type="domain" description="Galactosyltransferase C-terminal" evidence="3">
    <location>
        <begin position="196"/>
        <end position="239"/>
    </location>
</feature>
<dbReference type="Gene3D" id="3.90.550.10">
    <property type="entry name" value="Spore Coat Polysaccharide Biosynthesis Protein SpsA, Chain A"/>
    <property type="match status" value="1"/>
</dbReference>
<proteinExistence type="predicted"/>
<dbReference type="InterPro" id="IPR001173">
    <property type="entry name" value="Glyco_trans_2-like"/>
</dbReference>
<name>A0A1E8Q0F2_9MYCO</name>
<dbReference type="GO" id="GO:0016740">
    <property type="term" value="F:transferase activity"/>
    <property type="evidence" value="ECO:0007669"/>
    <property type="project" value="UniProtKB-KW"/>
</dbReference>
<dbReference type="EMBL" id="MCHX01000064">
    <property type="protein sequence ID" value="OFJ51520.1"/>
    <property type="molecule type" value="Genomic_DNA"/>
</dbReference>
<evidence type="ECO:0008006" key="6">
    <source>
        <dbReference type="Google" id="ProtNLM"/>
    </source>
</evidence>
<evidence type="ECO:0000256" key="1">
    <source>
        <dbReference type="ARBA" id="ARBA00022679"/>
    </source>
</evidence>
<reference evidence="4 5" key="1">
    <citation type="submission" date="2016-09" db="EMBL/GenBank/DDBJ databases">
        <title>genome sequence of Mycobacterium sp. 739 SCH.</title>
        <authorList>
            <person name="Greninger A.L."/>
            <person name="Qin X."/>
            <person name="Jerome K."/>
            <person name="Vora S."/>
            <person name="Quinn K."/>
        </authorList>
    </citation>
    <scope>NUCLEOTIDE SEQUENCE [LARGE SCALE GENOMIC DNA]</scope>
    <source>
        <strain evidence="4 5">SCH</strain>
    </source>
</reference>
<feature type="domain" description="Glycosyltransferase 2-like" evidence="2">
    <location>
        <begin position="35"/>
        <end position="153"/>
    </location>
</feature>
<dbReference type="InterPro" id="IPR027791">
    <property type="entry name" value="Galactosyl_T_C"/>
</dbReference>
<organism evidence="4 5">
    <name type="scientific">Mycolicibacterium grossiae</name>
    <dbReference type="NCBI Taxonomy" id="1552759"/>
    <lineage>
        <taxon>Bacteria</taxon>
        <taxon>Bacillati</taxon>
        <taxon>Actinomycetota</taxon>
        <taxon>Actinomycetes</taxon>
        <taxon>Mycobacteriales</taxon>
        <taxon>Mycobacteriaceae</taxon>
        <taxon>Mycolicibacterium</taxon>
    </lineage>
</organism>
<dbReference type="PANTHER" id="PTHR43685:SF3">
    <property type="entry name" value="SLR2126 PROTEIN"/>
    <property type="match status" value="1"/>
</dbReference>
<dbReference type="Proteomes" id="UP000178953">
    <property type="component" value="Unassembled WGS sequence"/>
</dbReference>